<dbReference type="InterPro" id="IPR030878">
    <property type="entry name" value="Ribosomal_uL15"/>
</dbReference>
<evidence type="ECO:0000313" key="6">
    <source>
        <dbReference type="EMBL" id="KAK9711821.1"/>
    </source>
</evidence>
<comment type="caution">
    <text evidence="6">The sequence shown here is derived from an EMBL/GenBank/DDBJ whole genome shotgun (WGS) entry which is preliminary data.</text>
</comment>
<gene>
    <name evidence="6" type="primary">MRPL10_2</name>
    <name evidence="6" type="ORF">K7432_007547</name>
</gene>
<sequence>MNRFISPVRFATRMQPSTMLGISSVVRPSVILGARYMSVTARVTPPKELIGLSSLKDNPGSKSQAKRLGRGPGSGKGKTSGRGHKGQKSRAGNGKPTPGFEGGQTPIMQRFPKRGFTNIHGKDYTEINLDQLGRWIDTGRIDITKRITMRELKVAGLVKGVKDGVKLLGNGSSGFQHKIEIEVSRASQKAMKQIERKGGKVTCVYYNSIGLQSILSPSRFFLQPKLALPTKKRDIAWYSDPKNRGFLATEQEANTSA</sequence>
<evidence type="ECO:0000256" key="4">
    <source>
        <dbReference type="SAM" id="MobiDB-lite"/>
    </source>
</evidence>
<dbReference type="PANTHER" id="PTHR12934">
    <property type="entry name" value="50S RIBOSOMAL PROTEIN L15"/>
    <property type="match status" value="1"/>
</dbReference>
<proteinExistence type="inferred from homology"/>
<dbReference type="Proteomes" id="UP001479436">
    <property type="component" value="Unassembled WGS sequence"/>
</dbReference>
<keyword evidence="7" id="KW-1185">Reference proteome</keyword>
<dbReference type="InterPro" id="IPR021131">
    <property type="entry name" value="Ribosomal_uL15/eL18"/>
</dbReference>
<evidence type="ECO:0000256" key="2">
    <source>
        <dbReference type="ARBA" id="ARBA00022980"/>
    </source>
</evidence>
<keyword evidence="2" id="KW-0689">Ribosomal protein</keyword>
<dbReference type="SUPFAM" id="SSF52080">
    <property type="entry name" value="Ribosomal proteins L15p and L18e"/>
    <property type="match status" value="1"/>
</dbReference>
<comment type="similarity">
    <text evidence="1">Belongs to the universal ribosomal protein uL15 family.</text>
</comment>
<reference evidence="6 7" key="1">
    <citation type="submission" date="2023-04" db="EMBL/GenBank/DDBJ databases">
        <title>Genome of Basidiobolus ranarum AG-B5.</title>
        <authorList>
            <person name="Stajich J.E."/>
            <person name="Carter-House D."/>
            <person name="Gryganskyi A."/>
        </authorList>
    </citation>
    <scope>NUCLEOTIDE SEQUENCE [LARGE SCALE GENOMIC DNA]</scope>
    <source>
        <strain evidence="6 7">AG-B5</strain>
    </source>
</reference>
<feature type="region of interest" description="Disordered" evidence="4">
    <location>
        <begin position="50"/>
        <end position="108"/>
    </location>
</feature>
<dbReference type="EMBL" id="JASJQH010007253">
    <property type="protein sequence ID" value="KAK9711821.1"/>
    <property type="molecule type" value="Genomic_DNA"/>
</dbReference>
<accession>A0ABR2W0V7</accession>
<name>A0ABR2W0V7_9FUNG</name>
<evidence type="ECO:0000313" key="7">
    <source>
        <dbReference type="Proteomes" id="UP001479436"/>
    </source>
</evidence>
<dbReference type="PANTHER" id="PTHR12934:SF11">
    <property type="entry name" value="LARGE RIBOSOMAL SUBUNIT PROTEIN UL15M"/>
    <property type="match status" value="1"/>
</dbReference>
<dbReference type="Gene3D" id="3.100.10.10">
    <property type="match status" value="1"/>
</dbReference>
<keyword evidence="3" id="KW-0687">Ribonucleoprotein</keyword>
<feature type="domain" description="Large ribosomal subunit protein uL15/eL18" evidence="5">
    <location>
        <begin position="126"/>
        <end position="202"/>
    </location>
</feature>
<dbReference type="InterPro" id="IPR005749">
    <property type="entry name" value="Ribosomal_uL15_bac-type"/>
</dbReference>
<evidence type="ECO:0000259" key="5">
    <source>
        <dbReference type="Pfam" id="PF00828"/>
    </source>
</evidence>
<organism evidence="6 7">
    <name type="scientific">Basidiobolus ranarum</name>
    <dbReference type="NCBI Taxonomy" id="34480"/>
    <lineage>
        <taxon>Eukaryota</taxon>
        <taxon>Fungi</taxon>
        <taxon>Fungi incertae sedis</taxon>
        <taxon>Zoopagomycota</taxon>
        <taxon>Entomophthoromycotina</taxon>
        <taxon>Basidiobolomycetes</taxon>
        <taxon>Basidiobolales</taxon>
        <taxon>Basidiobolaceae</taxon>
        <taxon>Basidiobolus</taxon>
    </lineage>
</organism>
<feature type="compositionally biased region" description="Basic residues" evidence="4">
    <location>
        <begin position="79"/>
        <end position="88"/>
    </location>
</feature>
<dbReference type="HAMAP" id="MF_01341">
    <property type="entry name" value="Ribosomal_uL15"/>
    <property type="match status" value="1"/>
</dbReference>
<dbReference type="Pfam" id="PF00828">
    <property type="entry name" value="Ribosomal_L27A"/>
    <property type="match status" value="1"/>
</dbReference>
<evidence type="ECO:0000256" key="3">
    <source>
        <dbReference type="ARBA" id="ARBA00023274"/>
    </source>
</evidence>
<evidence type="ECO:0000256" key="1">
    <source>
        <dbReference type="ARBA" id="ARBA00007320"/>
    </source>
</evidence>
<dbReference type="InterPro" id="IPR036227">
    <property type="entry name" value="Ribosomal_uL15/eL18_sf"/>
</dbReference>
<protein>
    <submittedName>
        <fullName evidence="6">YmL10</fullName>
    </submittedName>
</protein>
<dbReference type="NCBIfam" id="TIGR01071">
    <property type="entry name" value="rplO_bact"/>
    <property type="match status" value="1"/>
</dbReference>